<evidence type="ECO:0000313" key="2">
    <source>
        <dbReference type="Proteomes" id="UP000076798"/>
    </source>
</evidence>
<dbReference type="Proteomes" id="UP000076798">
    <property type="component" value="Unassembled WGS sequence"/>
</dbReference>
<gene>
    <name evidence="1" type="ORF">SISSUDRAFT_1037799</name>
</gene>
<reference evidence="1 2" key="1">
    <citation type="journal article" date="2016" name="Mol. Biol. Evol.">
        <title>Comparative Genomics of Early-Diverging Mushroom-Forming Fungi Provides Insights into the Origins of Lignocellulose Decay Capabilities.</title>
        <authorList>
            <person name="Nagy L.G."/>
            <person name="Riley R."/>
            <person name="Tritt A."/>
            <person name="Adam C."/>
            <person name="Daum C."/>
            <person name="Floudas D."/>
            <person name="Sun H."/>
            <person name="Yadav J.S."/>
            <person name="Pangilinan J."/>
            <person name="Larsson K.H."/>
            <person name="Matsuura K."/>
            <person name="Barry K."/>
            <person name="Labutti K."/>
            <person name="Kuo R."/>
            <person name="Ohm R.A."/>
            <person name="Bhattacharya S.S."/>
            <person name="Shirouzu T."/>
            <person name="Yoshinaga Y."/>
            <person name="Martin F.M."/>
            <person name="Grigoriev I.V."/>
            <person name="Hibbett D.S."/>
        </authorList>
    </citation>
    <scope>NUCLEOTIDE SEQUENCE [LARGE SCALE GENOMIC DNA]</scope>
    <source>
        <strain evidence="1 2">HHB10207 ss-3</strain>
    </source>
</reference>
<proteinExistence type="predicted"/>
<dbReference type="InterPro" id="IPR036188">
    <property type="entry name" value="FAD/NAD-bd_sf"/>
</dbReference>
<dbReference type="SUPFAM" id="SSF51905">
    <property type="entry name" value="FAD/NAD(P)-binding domain"/>
    <property type="match status" value="1"/>
</dbReference>
<dbReference type="OrthoDB" id="10051892at2759"/>
<keyword evidence="2" id="KW-1185">Reference proteome</keyword>
<organism evidence="1 2">
    <name type="scientific">Sistotremastrum suecicum HHB10207 ss-3</name>
    <dbReference type="NCBI Taxonomy" id="1314776"/>
    <lineage>
        <taxon>Eukaryota</taxon>
        <taxon>Fungi</taxon>
        <taxon>Dikarya</taxon>
        <taxon>Basidiomycota</taxon>
        <taxon>Agaricomycotina</taxon>
        <taxon>Agaricomycetes</taxon>
        <taxon>Sistotremastrales</taxon>
        <taxon>Sistotremastraceae</taxon>
        <taxon>Sistotremastrum</taxon>
    </lineage>
</organism>
<dbReference type="AlphaFoldDB" id="A0A165XN24"/>
<evidence type="ECO:0008006" key="3">
    <source>
        <dbReference type="Google" id="ProtNLM"/>
    </source>
</evidence>
<name>A0A165XN24_9AGAM</name>
<dbReference type="EMBL" id="KV428344">
    <property type="protein sequence ID" value="KZT32363.1"/>
    <property type="molecule type" value="Genomic_DNA"/>
</dbReference>
<evidence type="ECO:0000313" key="1">
    <source>
        <dbReference type="EMBL" id="KZT32363.1"/>
    </source>
</evidence>
<accession>A0A165XN24</accession>
<sequence length="574" mass="64200">MTTLSATPWLPIPLQALCITLPLIALLLRVLLGPLSTWCPLASGYRTYQTMKLTALHDLPSLGKRRPKDKLIEGTAVIAGGSIAGLLTARVCSAHFTRVLVIEPEEWTSTTAALSHESQLPQEGAQKGHNQRSRIQQYNSIHNYQIFTYLALKEMFPDMEAEARAINPATISSCNLNVYPLGRYLKPPIAFYNGYLPKFLAITRHGYETLIRKLVKNTCDGVEFITGTVTGLNTQPVGVDANDSKSARHVVRSVTIRSKQGLKSTEPAALVIDCTGPTMAALKWLSARIDPVEIPRQVYDHKMYYVNREYHVDPSAMTEVCVPGGYANASIVYIFYPDSRLDHRILMIMRRENNKLQFFCGGWAMVDRPRSVADIRAFVSDIKTAFPIPDYVFQTLDVLEKNNCDEFATFNDIRVRHRSTSQQPDRRRGSVMRVNPIRGHGCTKAIIGAATLSSILHECHTLNATDTSPQYLPNHFAKTFWTRQNDRTQSIWDQIKNEDYGWNTTVPIEGETLDHGAFVRWYTRNLYSAASEHEDIAAAVYNSAMLIAPGTDVTTPTIALRVALAGIKVRTSQV</sequence>
<protein>
    <recommendedName>
        <fullName evidence="3">FAD/NAD(P)-binding domain-containing protein</fullName>
    </recommendedName>
</protein>